<evidence type="ECO:0008006" key="9">
    <source>
        <dbReference type="Google" id="ProtNLM"/>
    </source>
</evidence>
<keyword evidence="3 6" id="KW-1133">Transmembrane helix</keyword>
<dbReference type="EMBL" id="BKZW01000001">
    <property type="protein sequence ID" value="GER88818.1"/>
    <property type="molecule type" value="Genomic_DNA"/>
</dbReference>
<gene>
    <name evidence="7" type="ORF">KDW_29800</name>
</gene>
<evidence type="ECO:0000256" key="3">
    <source>
        <dbReference type="ARBA" id="ARBA00022989"/>
    </source>
</evidence>
<feature type="transmembrane region" description="Helical" evidence="6">
    <location>
        <begin position="79"/>
        <end position="99"/>
    </location>
</feature>
<dbReference type="AlphaFoldDB" id="A0A5J4KGN6"/>
<evidence type="ECO:0000256" key="5">
    <source>
        <dbReference type="SAM" id="MobiDB-lite"/>
    </source>
</evidence>
<evidence type="ECO:0000313" key="8">
    <source>
        <dbReference type="Proteomes" id="UP000326912"/>
    </source>
</evidence>
<keyword evidence="4 6" id="KW-0472">Membrane</keyword>
<protein>
    <recommendedName>
        <fullName evidence="9">DUF4870 domain-containing protein</fullName>
    </recommendedName>
</protein>
<dbReference type="GO" id="GO:0016020">
    <property type="term" value="C:membrane"/>
    <property type="evidence" value="ECO:0007669"/>
    <property type="project" value="UniProtKB-SubCell"/>
</dbReference>
<evidence type="ECO:0000256" key="1">
    <source>
        <dbReference type="ARBA" id="ARBA00004141"/>
    </source>
</evidence>
<dbReference type="RefSeq" id="WP_151756674.1">
    <property type="nucleotide sequence ID" value="NZ_BKZW01000001.1"/>
</dbReference>
<proteinExistence type="predicted"/>
<dbReference type="PANTHER" id="PTHR36460">
    <property type="entry name" value="UPF0132 DOMAIN PROTEIN (AFU_ORTHOLOGUE AFUA_3G10255)"/>
    <property type="match status" value="1"/>
</dbReference>
<organism evidence="7 8">
    <name type="scientific">Dictyobacter vulcani</name>
    <dbReference type="NCBI Taxonomy" id="2607529"/>
    <lineage>
        <taxon>Bacteria</taxon>
        <taxon>Bacillati</taxon>
        <taxon>Chloroflexota</taxon>
        <taxon>Ktedonobacteria</taxon>
        <taxon>Ktedonobacterales</taxon>
        <taxon>Dictyobacteraceae</taxon>
        <taxon>Dictyobacter</taxon>
    </lineage>
</organism>
<sequence>MQQPSRVWQEHARQQQGYTPEEYPSAAFDPQQYERQYSVPQMGQAYQQRPPQQTYIPPLSAGYADFVFVRLEPTIETRLASVLSYLAGWLSGLVLILFVRNNRFLRFHAMQSLLFFGGYTVFFVTFIRIIEAHIFLLSGFAIFAFIMMNIIAVIGWFVGVIGAMSGNYVKLPFVGEWAERFVDNNSTGTVK</sequence>
<feature type="transmembrane region" description="Helical" evidence="6">
    <location>
        <begin position="111"/>
        <end position="130"/>
    </location>
</feature>
<dbReference type="PANTHER" id="PTHR36460:SF1">
    <property type="entry name" value="UPF0132 DOMAIN PROTEIN (AFU_ORTHOLOGUE AFUA_3G10255)"/>
    <property type="match status" value="1"/>
</dbReference>
<keyword evidence="8" id="KW-1185">Reference proteome</keyword>
<feature type="region of interest" description="Disordered" evidence="5">
    <location>
        <begin position="1"/>
        <end position="25"/>
    </location>
</feature>
<dbReference type="Proteomes" id="UP000326912">
    <property type="component" value="Unassembled WGS sequence"/>
</dbReference>
<evidence type="ECO:0000256" key="6">
    <source>
        <dbReference type="SAM" id="Phobius"/>
    </source>
</evidence>
<reference evidence="7 8" key="1">
    <citation type="submission" date="2019-10" db="EMBL/GenBank/DDBJ databases">
        <title>Dictyobacter vulcani sp. nov., within the class Ktedonobacteria, isolated from soil of volcanic Mt. Zao.</title>
        <authorList>
            <person name="Zheng Y."/>
            <person name="Wang C.M."/>
            <person name="Sakai Y."/>
            <person name="Abe K."/>
            <person name="Yokota A."/>
            <person name="Yabe S."/>
        </authorList>
    </citation>
    <scope>NUCLEOTIDE SEQUENCE [LARGE SCALE GENOMIC DNA]</scope>
    <source>
        <strain evidence="7 8">W12</strain>
    </source>
</reference>
<evidence type="ECO:0000313" key="7">
    <source>
        <dbReference type="EMBL" id="GER88818.1"/>
    </source>
</evidence>
<accession>A0A5J4KGN6</accession>
<evidence type="ECO:0000256" key="4">
    <source>
        <dbReference type="ARBA" id="ARBA00023136"/>
    </source>
</evidence>
<name>A0A5J4KGN6_9CHLR</name>
<feature type="transmembrane region" description="Helical" evidence="6">
    <location>
        <begin position="136"/>
        <end position="161"/>
    </location>
</feature>
<comment type="subcellular location">
    <subcellularLocation>
        <location evidence="1">Membrane</location>
        <topology evidence="1">Multi-pass membrane protein</topology>
    </subcellularLocation>
</comment>
<evidence type="ECO:0000256" key="2">
    <source>
        <dbReference type="ARBA" id="ARBA00022692"/>
    </source>
</evidence>
<keyword evidence="2 6" id="KW-0812">Transmembrane</keyword>
<comment type="caution">
    <text evidence="7">The sequence shown here is derived from an EMBL/GenBank/DDBJ whole genome shotgun (WGS) entry which is preliminary data.</text>
</comment>